<dbReference type="EMBL" id="GGEC01091416">
    <property type="protein sequence ID" value="MBX71900.1"/>
    <property type="molecule type" value="Transcribed_RNA"/>
</dbReference>
<dbReference type="AlphaFoldDB" id="A0A2P2QY06"/>
<organism evidence="1">
    <name type="scientific">Rhizophora mucronata</name>
    <name type="common">Asiatic mangrove</name>
    <dbReference type="NCBI Taxonomy" id="61149"/>
    <lineage>
        <taxon>Eukaryota</taxon>
        <taxon>Viridiplantae</taxon>
        <taxon>Streptophyta</taxon>
        <taxon>Embryophyta</taxon>
        <taxon>Tracheophyta</taxon>
        <taxon>Spermatophyta</taxon>
        <taxon>Magnoliopsida</taxon>
        <taxon>eudicotyledons</taxon>
        <taxon>Gunneridae</taxon>
        <taxon>Pentapetalae</taxon>
        <taxon>rosids</taxon>
        <taxon>fabids</taxon>
        <taxon>Malpighiales</taxon>
        <taxon>Rhizophoraceae</taxon>
        <taxon>Rhizophora</taxon>
    </lineage>
</organism>
<proteinExistence type="predicted"/>
<protein>
    <submittedName>
        <fullName evidence="1">Uncharacterized protein</fullName>
    </submittedName>
</protein>
<reference evidence="1" key="1">
    <citation type="submission" date="2018-02" db="EMBL/GenBank/DDBJ databases">
        <title>Rhizophora mucronata_Transcriptome.</title>
        <authorList>
            <person name="Meera S.P."/>
            <person name="Sreeshan A."/>
            <person name="Augustine A."/>
        </authorList>
    </citation>
    <scope>NUCLEOTIDE SEQUENCE</scope>
    <source>
        <tissue evidence="1">Leaf</tissue>
    </source>
</reference>
<evidence type="ECO:0000313" key="1">
    <source>
        <dbReference type="EMBL" id="MBX71900.1"/>
    </source>
</evidence>
<sequence>MVDMALIVYRNFTISLPSSPTAKRRIKKKCNLFHLLHSICIHAM</sequence>
<name>A0A2P2QY06_RHIMU</name>
<accession>A0A2P2QY06</accession>